<dbReference type="Gene3D" id="3.30.390.30">
    <property type="match status" value="1"/>
</dbReference>
<dbReference type="Proteomes" id="UP000287239">
    <property type="component" value="Unassembled WGS sequence"/>
</dbReference>
<evidence type="ECO:0000256" key="5">
    <source>
        <dbReference type="ARBA" id="ARBA00023002"/>
    </source>
</evidence>
<name>A0A429ZM55_9ENTE</name>
<feature type="domain" description="FAD/NAD(P)-binding" evidence="9">
    <location>
        <begin position="1"/>
        <end position="299"/>
    </location>
</feature>
<dbReference type="Pfam" id="PF02852">
    <property type="entry name" value="Pyr_redox_dim"/>
    <property type="match status" value="1"/>
</dbReference>
<dbReference type="OrthoDB" id="9802028at2"/>
<dbReference type="Pfam" id="PF07992">
    <property type="entry name" value="Pyr_redox_2"/>
    <property type="match status" value="1"/>
</dbReference>
<evidence type="ECO:0000313" key="11">
    <source>
        <dbReference type="Proteomes" id="UP000287239"/>
    </source>
</evidence>
<dbReference type="InterPro" id="IPR050260">
    <property type="entry name" value="FAD-bd_OxRdtase"/>
</dbReference>
<dbReference type="RefSeq" id="WP_126780486.1">
    <property type="nucleotide sequence ID" value="NZ_NGJU01000013.1"/>
</dbReference>
<keyword evidence="11" id="KW-1185">Reference proteome</keyword>
<dbReference type="PANTHER" id="PTHR43429">
    <property type="entry name" value="PYRIDINE NUCLEOTIDE-DISULFIDE OXIDOREDUCTASE DOMAIN-CONTAINING"/>
    <property type="match status" value="1"/>
</dbReference>
<dbReference type="PRINTS" id="PR00368">
    <property type="entry name" value="FADPNR"/>
</dbReference>
<dbReference type="InterPro" id="IPR004099">
    <property type="entry name" value="Pyr_nucl-diS_OxRdtase_dimer"/>
</dbReference>
<evidence type="ECO:0000256" key="2">
    <source>
        <dbReference type="ARBA" id="ARBA00009130"/>
    </source>
</evidence>
<comment type="similarity">
    <text evidence="2">Belongs to the class-III pyridine nucleotide-disulfide oxidoreductase family.</text>
</comment>
<dbReference type="GO" id="GO:0016491">
    <property type="term" value="F:oxidoreductase activity"/>
    <property type="evidence" value="ECO:0007669"/>
    <property type="project" value="UniProtKB-KW"/>
</dbReference>
<proteinExistence type="inferred from homology"/>
<evidence type="ECO:0000256" key="1">
    <source>
        <dbReference type="ARBA" id="ARBA00001974"/>
    </source>
</evidence>
<keyword evidence="7" id="KW-0676">Redox-active center</keyword>
<accession>A0A429ZM55</accession>
<comment type="caution">
    <text evidence="10">The sequence shown here is derived from an EMBL/GenBank/DDBJ whole genome shotgun (WGS) entry which is preliminary data.</text>
</comment>
<dbReference type="GeneID" id="98568609"/>
<keyword evidence="6" id="KW-0558">Oxidation</keyword>
<dbReference type="InterPro" id="IPR036188">
    <property type="entry name" value="FAD/NAD-bd_sf"/>
</dbReference>
<keyword evidence="4" id="KW-0274">FAD</keyword>
<sequence length="436" mass="47650">MKIVIIGGSFGGVTAARAARQKYPASQVTLIEKNTQIGFIPGALHLVLNGEVEELSQAVFVTEEVLRAEGIELLLACEVTAINLEGQEVSYDTEATNQKKSYDKLILSTGSVQDSSQIKGIQSERILKYKTRELAEKALDLVKASQSLAIVGAGQIGIEMADCLIKNGKEVTLIESMDGILSKYFDAEMMAPVLTTMRERGVTCHFNETVEEISEEDGQLHLRTQEGQIISDSGVFALSVKPELAYLAEGIQLHQDNTILVDDYLQTTVANVFAIGDCIQMPSSLAAESFYLSLTNNAIRTALVAVDNLIKPTTKFIGSARTIGTKVFDHYIGSTGMTESESIFFDDEIAVSYVSQPATLFNSELVHSKLIYSQQTGRVLGGQIVAKVNVLEKVNTLALGIQMGITLEQLRQKDYFFHPSLTPVYDLTNQLGYLKD</sequence>
<dbReference type="EMBL" id="NGJU01000013">
    <property type="protein sequence ID" value="RST94771.1"/>
    <property type="molecule type" value="Genomic_DNA"/>
</dbReference>
<keyword evidence="5" id="KW-0560">Oxidoreductase</keyword>
<keyword evidence="3" id="KW-0285">Flavoprotein</keyword>
<dbReference type="InterPro" id="IPR016156">
    <property type="entry name" value="FAD/NAD-linked_Rdtase_dimer_sf"/>
</dbReference>
<dbReference type="PRINTS" id="PR00411">
    <property type="entry name" value="PNDRDTASEI"/>
</dbReference>
<dbReference type="AlphaFoldDB" id="A0A429ZM55"/>
<evidence type="ECO:0000256" key="4">
    <source>
        <dbReference type="ARBA" id="ARBA00022827"/>
    </source>
</evidence>
<evidence type="ECO:0000259" key="9">
    <source>
        <dbReference type="Pfam" id="PF07992"/>
    </source>
</evidence>
<protein>
    <submittedName>
        <fullName evidence="10">Oxidoreductase</fullName>
    </submittedName>
</protein>
<evidence type="ECO:0000256" key="3">
    <source>
        <dbReference type="ARBA" id="ARBA00022630"/>
    </source>
</evidence>
<evidence type="ECO:0000259" key="8">
    <source>
        <dbReference type="Pfam" id="PF02852"/>
    </source>
</evidence>
<organism evidence="10 11">
    <name type="scientific">Vagococcus salmoninarum</name>
    <dbReference type="NCBI Taxonomy" id="2739"/>
    <lineage>
        <taxon>Bacteria</taxon>
        <taxon>Bacillati</taxon>
        <taxon>Bacillota</taxon>
        <taxon>Bacilli</taxon>
        <taxon>Lactobacillales</taxon>
        <taxon>Enterococcaceae</taxon>
        <taxon>Vagococcus</taxon>
    </lineage>
</organism>
<dbReference type="PANTHER" id="PTHR43429:SF1">
    <property type="entry name" value="NAD(P)H SULFUR OXIDOREDUCTASE (COA-DEPENDENT)"/>
    <property type="match status" value="1"/>
</dbReference>
<evidence type="ECO:0000256" key="6">
    <source>
        <dbReference type="ARBA" id="ARBA00023097"/>
    </source>
</evidence>
<dbReference type="Gene3D" id="3.50.50.60">
    <property type="entry name" value="FAD/NAD(P)-binding domain"/>
    <property type="match status" value="2"/>
</dbReference>
<gene>
    <name evidence="10" type="ORF">CBF35_09515</name>
</gene>
<comment type="cofactor">
    <cofactor evidence="1">
        <name>FAD</name>
        <dbReference type="ChEBI" id="CHEBI:57692"/>
    </cofactor>
</comment>
<feature type="domain" description="Pyridine nucleotide-disulphide oxidoreductase dimerisation" evidence="8">
    <location>
        <begin position="325"/>
        <end position="422"/>
    </location>
</feature>
<evidence type="ECO:0000313" key="10">
    <source>
        <dbReference type="EMBL" id="RST94771.1"/>
    </source>
</evidence>
<dbReference type="SUPFAM" id="SSF51905">
    <property type="entry name" value="FAD/NAD(P)-binding domain"/>
    <property type="match status" value="1"/>
</dbReference>
<evidence type="ECO:0000256" key="7">
    <source>
        <dbReference type="ARBA" id="ARBA00023284"/>
    </source>
</evidence>
<dbReference type="InterPro" id="IPR023753">
    <property type="entry name" value="FAD/NAD-binding_dom"/>
</dbReference>
<reference evidence="10 11" key="1">
    <citation type="submission" date="2017-05" db="EMBL/GenBank/DDBJ databases">
        <title>Vagococcus spp. assemblies.</title>
        <authorList>
            <person name="Gulvik C.A."/>
        </authorList>
    </citation>
    <scope>NUCLEOTIDE SEQUENCE [LARGE SCALE GENOMIC DNA]</scope>
    <source>
        <strain evidence="10 11">NCFB 2777</strain>
    </source>
</reference>
<dbReference type="SUPFAM" id="SSF55424">
    <property type="entry name" value="FAD/NAD-linked reductases, dimerisation (C-terminal) domain"/>
    <property type="match status" value="1"/>
</dbReference>